<feature type="compositionally biased region" description="Polar residues" evidence="1">
    <location>
        <begin position="1"/>
        <end position="10"/>
    </location>
</feature>
<dbReference type="EMBL" id="CAMXCT020003819">
    <property type="protein sequence ID" value="CAL1159794.1"/>
    <property type="molecule type" value="Genomic_DNA"/>
</dbReference>
<evidence type="ECO:0000313" key="4">
    <source>
        <dbReference type="Proteomes" id="UP001152797"/>
    </source>
</evidence>
<keyword evidence="4" id="KW-1185">Reference proteome</keyword>
<feature type="region of interest" description="Disordered" evidence="1">
    <location>
        <begin position="1"/>
        <end position="23"/>
    </location>
</feature>
<gene>
    <name evidence="2" type="ORF">C1SCF055_LOCUS32059</name>
</gene>
<organism evidence="2">
    <name type="scientific">Cladocopium goreaui</name>
    <dbReference type="NCBI Taxonomy" id="2562237"/>
    <lineage>
        <taxon>Eukaryota</taxon>
        <taxon>Sar</taxon>
        <taxon>Alveolata</taxon>
        <taxon>Dinophyceae</taxon>
        <taxon>Suessiales</taxon>
        <taxon>Symbiodiniaceae</taxon>
        <taxon>Cladocopium</taxon>
    </lineage>
</organism>
<evidence type="ECO:0000313" key="3">
    <source>
        <dbReference type="EMBL" id="CAL1159794.1"/>
    </source>
</evidence>
<evidence type="ECO:0000256" key="1">
    <source>
        <dbReference type="SAM" id="MobiDB-lite"/>
    </source>
</evidence>
<name>A0A9P1GDJ6_9DINO</name>
<proteinExistence type="predicted"/>
<reference evidence="3" key="2">
    <citation type="submission" date="2024-04" db="EMBL/GenBank/DDBJ databases">
        <authorList>
            <person name="Chen Y."/>
            <person name="Shah S."/>
            <person name="Dougan E. K."/>
            <person name="Thang M."/>
            <person name="Chan C."/>
        </authorList>
    </citation>
    <scope>NUCLEOTIDE SEQUENCE [LARGE SCALE GENOMIC DNA]</scope>
</reference>
<dbReference type="EMBL" id="CAMXCT030003819">
    <property type="protein sequence ID" value="CAL4793731.1"/>
    <property type="molecule type" value="Genomic_DNA"/>
</dbReference>
<dbReference type="Proteomes" id="UP001152797">
    <property type="component" value="Unassembled WGS sequence"/>
</dbReference>
<accession>A0A9P1GDJ6</accession>
<sequence>MAPLESQQGSDAEFEEGGWDDLLTPYPVESDLAVGGVATHRDAAVGDDADAADVGVQASPSLPLWALEKIRGFSGLSQPVDKNTVQELLALLPALPAPDGPKLLLDEIRLRNPELFERLYESMRRTKQRTEAA</sequence>
<protein>
    <submittedName>
        <fullName evidence="2">Uncharacterized protein</fullName>
    </submittedName>
</protein>
<dbReference type="AlphaFoldDB" id="A0A9P1GDJ6"/>
<comment type="caution">
    <text evidence="2">The sequence shown here is derived from an EMBL/GenBank/DDBJ whole genome shotgun (WGS) entry which is preliminary data.</text>
</comment>
<dbReference type="EMBL" id="CAMXCT010003819">
    <property type="protein sequence ID" value="CAI4006419.1"/>
    <property type="molecule type" value="Genomic_DNA"/>
</dbReference>
<evidence type="ECO:0000313" key="2">
    <source>
        <dbReference type="EMBL" id="CAI4006419.1"/>
    </source>
</evidence>
<reference evidence="2" key="1">
    <citation type="submission" date="2022-10" db="EMBL/GenBank/DDBJ databases">
        <authorList>
            <person name="Chen Y."/>
            <person name="Dougan E. K."/>
            <person name="Chan C."/>
            <person name="Rhodes N."/>
            <person name="Thang M."/>
        </authorList>
    </citation>
    <scope>NUCLEOTIDE SEQUENCE</scope>
</reference>